<dbReference type="Pfam" id="PF13102">
    <property type="entry name" value="Phage_int_SAM_5"/>
    <property type="match status" value="1"/>
</dbReference>
<evidence type="ECO:0000313" key="5">
    <source>
        <dbReference type="EMBL" id="KGE85497.1"/>
    </source>
</evidence>
<dbReference type="AlphaFoldDB" id="A0A098S2T5"/>
<dbReference type="Pfam" id="PF17293">
    <property type="entry name" value="Arm-DNA-bind_5"/>
    <property type="match status" value="1"/>
</dbReference>
<dbReference type="InterPro" id="IPR013762">
    <property type="entry name" value="Integrase-like_cat_sf"/>
</dbReference>
<dbReference type="GO" id="GO:0015074">
    <property type="term" value="P:DNA integration"/>
    <property type="evidence" value="ECO:0007669"/>
    <property type="project" value="InterPro"/>
</dbReference>
<dbReference type="Pfam" id="PF00589">
    <property type="entry name" value="Phage_integrase"/>
    <property type="match status" value="1"/>
</dbReference>
<dbReference type="GO" id="GO:0003677">
    <property type="term" value="F:DNA binding"/>
    <property type="evidence" value="ECO:0007669"/>
    <property type="project" value="UniProtKB-KW"/>
</dbReference>
<dbReference type="OrthoDB" id="1493636at2"/>
<dbReference type="InterPro" id="IPR050090">
    <property type="entry name" value="Tyrosine_recombinase_XerCD"/>
</dbReference>
<dbReference type="PANTHER" id="PTHR30349">
    <property type="entry name" value="PHAGE INTEGRASE-RELATED"/>
    <property type="match status" value="1"/>
</dbReference>
<dbReference type="Gene3D" id="1.10.150.130">
    <property type="match status" value="1"/>
</dbReference>
<proteinExistence type="inferred from homology"/>
<reference evidence="5 6" key="1">
    <citation type="journal article" date="2014" name="Int. J. Syst. Evol. Microbiol.">
        <title>Phaeodactylibacter xiamenensis gen. nov., sp. nov., a member of the family Saprospiraceae isolated from the marine alga Phaeodactylum tricornutum.</title>
        <authorList>
            <person name="Chen Z.Jr."/>
            <person name="Lei X."/>
            <person name="Lai Q."/>
            <person name="Li Y."/>
            <person name="Zhang B."/>
            <person name="Zhang J."/>
            <person name="Zhang H."/>
            <person name="Yang L."/>
            <person name="Zheng W."/>
            <person name="Tian Y."/>
            <person name="Yu Z."/>
            <person name="Xu H.Jr."/>
            <person name="Zheng T."/>
        </authorList>
    </citation>
    <scope>NUCLEOTIDE SEQUENCE [LARGE SCALE GENOMIC DNA]</scope>
    <source>
        <strain evidence="5 6">KD52</strain>
    </source>
</reference>
<dbReference type="InterPro" id="IPR011010">
    <property type="entry name" value="DNA_brk_join_enz"/>
</dbReference>
<dbReference type="InterPro" id="IPR025269">
    <property type="entry name" value="SAM-like_dom"/>
</dbReference>
<protein>
    <recommendedName>
        <fullName evidence="4">Tyr recombinase domain-containing protein</fullName>
    </recommendedName>
</protein>
<evidence type="ECO:0000256" key="1">
    <source>
        <dbReference type="ARBA" id="ARBA00008857"/>
    </source>
</evidence>
<dbReference type="STRING" id="1524460.IX84_28895"/>
<evidence type="ECO:0000313" key="6">
    <source>
        <dbReference type="Proteomes" id="UP000029736"/>
    </source>
</evidence>
<comment type="caution">
    <text evidence="5">The sequence shown here is derived from an EMBL/GenBank/DDBJ whole genome shotgun (WGS) entry which is preliminary data.</text>
</comment>
<dbReference type="RefSeq" id="WP_044228844.1">
    <property type="nucleotide sequence ID" value="NZ_JBKAGJ010000035.1"/>
</dbReference>
<dbReference type="InterPro" id="IPR035386">
    <property type="entry name" value="Arm-DNA-bind_5"/>
</dbReference>
<dbReference type="Proteomes" id="UP000029736">
    <property type="component" value="Unassembled WGS sequence"/>
</dbReference>
<dbReference type="Gene3D" id="1.10.443.10">
    <property type="entry name" value="Intergrase catalytic core"/>
    <property type="match status" value="1"/>
</dbReference>
<comment type="similarity">
    <text evidence="1">Belongs to the 'phage' integrase family.</text>
</comment>
<evidence type="ECO:0000259" key="4">
    <source>
        <dbReference type="PROSITE" id="PS51898"/>
    </source>
</evidence>
<keyword evidence="6" id="KW-1185">Reference proteome</keyword>
<accession>A0A098S2T5</accession>
<gene>
    <name evidence="5" type="ORF">IX84_28895</name>
</gene>
<dbReference type="SUPFAM" id="SSF56349">
    <property type="entry name" value="DNA breaking-rejoining enzymes"/>
    <property type="match status" value="1"/>
</dbReference>
<dbReference type="InterPro" id="IPR010998">
    <property type="entry name" value="Integrase_recombinase_N"/>
</dbReference>
<dbReference type="PANTHER" id="PTHR30349:SF64">
    <property type="entry name" value="PROPHAGE INTEGRASE INTD-RELATED"/>
    <property type="match status" value="1"/>
</dbReference>
<sequence length="384" mass="44315">MTIKAVLAYRKRQDGTKAIRIYVYHNGQKSYVPTDLNILEKDWNARRGEVKKTHPLSKAYNRKLNAIKHEIESGLLKGSSVRQLNKSTIDNDFLAYMAQYIKREQSLSEGTLRIYKSAHRHLSNYRVELGKEMLTPYDFTPAFIHEFRNYLYDLGCKDAGQLQILKKIKKVLRLGHTQGIHDADAWKEIKMPKEPTTNKIYLTQAEMDALYHLDLSHNPAVEKERDRFWLAYKFMMRYSDIASVNREMMVATKGKRFLVYISVKTKIKATVPIGENAFKLLEKYDWKLDFTSNQQANREIKRIVSMAGINQIVEQDGKSAPKSQFVTFHTARRSGATNAYLSGLSLKIIADVGGWKKFTTLQVYLRASQLVSATQAADHNFFKE</sequence>
<evidence type="ECO:0000256" key="2">
    <source>
        <dbReference type="ARBA" id="ARBA00023125"/>
    </source>
</evidence>
<dbReference type="PROSITE" id="PS51898">
    <property type="entry name" value="TYR_RECOMBINASE"/>
    <property type="match status" value="1"/>
</dbReference>
<keyword evidence="3" id="KW-0233">DNA recombination</keyword>
<organism evidence="5 6">
    <name type="scientific">Phaeodactylibacter xiamenensis</name>
    <dbReference type="NCBI Taxonomy" id="1524460"/>
    <lineage>
        <taxon>Bacteria</taxon>
        <taxon>Pseudomonadati</taxon>
        <taxon>Bacteroidota</taxon>
        <taxon>Saprospiria</taxon>
        <taxon>Saprospirales</taxon>
        <taxon>Haliscomenobacteraceae</taxon>
        <taxon>Phaeodactylibacter</taxon>
    </lineage>
</organism>
<feature type="domain" description="Tyr recombinase" evidence="4">
    <location>
        <begin position="197"/>
        <end position="378"/>
    </location>
</feature>
<name>A0A098S2T5_9BACT</name>
<dbReference type="InterPro" id="IPR002104">
    <property type="entry name" value="Integrase_catalytic"/>
</dbReference>
<evidence type="ECO:0000256" key="3">
    <source>
        <dbReference type="ARBA" id="ARBA00023172"/>
    </source>
</evidence>
<dbReference type="EMBL" id="JPOS01000090">
    <property type="protein sequence ID" value="KGE85497.1"/>
    <property type="molecule type" value="Genomic_DNA"/>
</dbReference>
<dbReference type="GO" id="GO:0006310">
    <property type="term" value="P:DNA recombination"/>
    <property type="evidence" value="ECO:0007669"/>
    <property type="project" value="UniProtKB-KW"/>
</dbReference>
<keyword evidence="2" id="KW-0238">DNA-binding</keyword>